<name>A0A6J6J602_9ZZZZ</name>
<reference evidence="2" key="1">
    <citation type="submission" date="2020-05" db="EMBL/GenBank/DDBJ databases">
        <authorList>
            <person name="Chiriac C."/>
            <person name="Salcher M."/>
            <person name="Ghai R."/>
            <person name="Kavagutti S V."/>
        </authorList>
    </citation>
    <scope>NUCLEOTIDE SEQUENCE</scope>
</reference>
<feature type="transmembrane region" description="Helical" evidence="1">
    <location>
        <begin position="56"/>
        <end position="74"/>
    </location>
</feature>
<sequence>MIFSSIYWFTVKGGEESIKAAGALNAPNYWVFLVLPLGQFVAAIFILNRKMPTVRIFAYAFVLFYNGQLLLLLLNGEQGSLAAVEAFKIAIAAWAFFADRNRIAKSAPHAVPA</sequence>
<evidence type="ECO:0000256" key="1">
    <source>
        <dbReference type="SAM" id="Phobius"/>
    </source>
</evidence>
<feature type="transmembrane region" description="Helical" evidence="1">
    <location>
        <begin position="29"/>
        <end position="47"/>
    </location>
</feature>
<organism evidence="2">
    <name type="scientific">freshwater metagenome</name>
    <dbReference type="NCBI Taxonomy" id="449393"/>
    <lineage>
        <taxon>unclassified sequences</taxon>
        <taxon>metagenomes</taxon>
        <taxon>ecological metagenomes</taxon>
    </lineage>
</organism>
<keyword evidence="1" id="KW-1133">Transmembrane helix</keyword>
<protein>
    <submittedName>
        <fullName evidence="2">Unannotated protein</fullName>
    </submittedName>
</protein>
<gene>
    <name evidence="2" type="ORF">UFOPK1908_01519</name>
</gene>
<evidence type="ECO:0000313" key="2">
    <source>
        <dbReference type="EMBL" id="CAB4631943.1"/>
    </source>
</evidence>
<keyword evidence="1" id="KW-0472">Membrane</keyword>
<dbReference type="EMBL" id="CAEZVB010000118">
    <property type="protein sequence ID" value="CAB4631943.1"/>
    <property type="molecule type" value="Genomic_DNA"/>
</dbReference>
<keyword evidence="1" id="KW-0812">Transmembrane</keyword>
<proteinExistence type="predicted"/>
<dbReference type="AlphaFoldDB" id="A0A6J6J602"/>
<feature type="transmembrane region" description="Helical" evidence="1">
    <location>
        <begin position="80"/>
        <end position="98"/>
    </location>
</feature>
<accession>A0A6J6J602</accession>